<dbReference type="Gene3D" id="2.60.40.10">
    <property type="entry name" value="Immunoglobulins"/>
    <property type="match status" value="2"/>
</dbReference>
<accession>A0ABP8M1S2</accession>
<evidence type="ECO:0000313" key="13">
    <source>
        <dbReference type="Proteomes" id="UP001500552"/>
    </source>
</evidence>
<keyword evidence="8" id="KW-0325">Glycoprotein</keyword>
<evidence type="ECO:0000256" key="6">
    <source>
        <dbReference type="ARBA" id="ARBA00022989"/>
    </source>
</evidence>
<evidence type="ECO:0000256" key="3">
    <source>
        <dbReference type="ARBA" id="ARBA00022692"/>
    </source>
</evidence>
<keyword evidence="5" id="KW-0256">Endoplasmic reticulum</keyword>
<dbReference type="Pfam" id="PF18962">
    <property type="entry name" value="Por_Secre_tail"/>
    <property type="match status" value="1"/>
</dbReference>
<evidence type="ECO:0000256" key="8">
    <source>
        <dbReference type="ARBA" id="ARBA00023180"/>
    </source>
</evidence>
<dbReference type="InterPro" id="IPR026444">
    <property type="entry name" value="Secre_tail"/>
</dbReference>
<evidence type="ECO:0000256" key="1">
    <source>
        <dbReference type="ARBA" id="ARBA00004115"/>
    </source>
</evidence>
<evidence type="ECO:0000256" key="4">
    <source>
        <dbReference type="ARBA" id="ARBA00022729"/>
    </source>
</evidence>
<feature type="domain" description="Secretion system C-terminal sorting" evidence="11">
    <location>
        <begin position="651"/>
        <end position="730"/>
    </location>
</feature>
<evidence type="ECO:0000259" key="11">
    <source>
        <dbReference type="Pfam" id="PF18962"/>
    </source>
</evidence>
<gene>
    <name evidence="12" type="ORF">GCM10023188_43040</name>
</gene>
<dbReference type="EMBL" id="BAABHC010000029">
    <property type="protein sequence ID" value="GAA4442860.1"/>
    <property type="molecule type" value="Genomic_DNA"/>
</dbReference>
<dbReference type="NCBIfam" id="NF012200">
    <property type="entry name" value="choice_anch_D"/>
    <property type="match status" value="1"/>
</dbReference>
<sequence>MAGNGTRDLSTVSSSLSGRKGTAVYLQSNAYMVVENQDGFPASDQLTFSNVQAPWNREGTPKNRNHKQVRLRISNKGTGELSITGLQLSDASAWKISRLGDAEYLAAKALPLAVKPGSAVELTVEFTAKNQGDRVKVLRGSLYISSNDDRIPKKEVRLYGLWQRAGEGNNEPDAQEIISAFGFKTNTGYNQTDGSNNGESAIPGSDEIISPFFVRADASRPVEVIQMAAYHGCCSQTESFRWYDKGSSSTKTLFTHHGLDGQSLLPMKSGSSTALAQGTFNPGKAFGFRAGSAYSDRTRNHKDKIGMRIWKAIGADGNVIPNAYIIGSDYLGTEFTNYDYQDNVYFVRNIRPETGTANYAELTAAPSAVYFDPTQAGGKSRLSVSLNNSGKAYADGSSDPSIKIERIEIAGPGSAEFAAAMPAVTLLPVQGSTTVNVEFKPAGPGLKNAALLVYFTNGASPLRIPLYGAASNGSAALKVMRRIKGAADVDITIGGNVWEADKSYRKGSIKLDKQVVPTPVAATDDDVLYQTYLSAAKDRAETSYSIPLEDGSYIVRMHFVENYWSAEAARLFDISIENQLRLPNLDIYREVGYRTALVKDFEVSVTGGMLDITFAPSVNRVAIAGLEIYKPDGNVTSIPPAIATGKRRVLLYPNPGEGEDVQVLIENFERQEEVTLTVYNIVGKAVYSETLLTDIDGNAAAPIAITPFQKGIYIIRVTAPSGKAKSKLLVQ</sequence>
<dbReference type="InterPro" id="IPR021720">
    <property type="entry name" value="Malectin_dom"/>
</dbReference>
<keyword evidence="13" id="KW-1185">Reference proteome</keyword>
<keyword evidence="7" id="KW-0472">Membrane</keyword>
<evidence type="ECO:0008006" key="14">
    <source>
        <dbReference type="Google" id="ProtNLM"/>
    </source>
</evidence>
<organism evidence="12 13">
    <name type="scientific">Pontibacter saemangeumensis</name>
    <dbReference type="NCBI Taxonomy" id="1084525"/>
    <lineage>
        <taxon>Bacteria</taxon>
        <taxon>Pseudomonadati</taxon>
        <taxon>Bacteroidota</taxon>
        <taxon>Cytophagia</taxon>
        <taxon>Cytophagales</taxon>
        <taxon>Hymenobacteraceae</taxon>
        <taxon>Pontibacter</taxon>
    </lineage>
</organism>
<dbReference type="InterPro" id="IPR039155">
    <property type="entry name" value="MLEC"/>
</dbReference>
<dbReference type="PANTHER" id="PTHR13460:SF0">
    <property type="entry name" value="MALECTIN"/>
    <property type="match status" value="1"/>
</dbReference>
<protein>
    <recommendedName>
        <fullName evidence="14">Por secretion system C-terminal sorting domain-containing protein</fullName>
    </recommendedName>
</protein>
<dbReference type="Pfam" id="PF11721">
    <property type="entry name" value="Malectin"/>
    <property type="match status" value="1"/>
</dbReference>
<feature type="domain" description="Malectin" evidence="10">
    <location>
        <begin position="492"/>
        <end position="615"/>
    </location>
</feature>
<evidence type="ECO:0000256" key="5">
    <source>
        <dbReference type="ARBA" id="ARBA00022824"/>
    </source>
</evidence>
<dbReference type="PANTHER" id="PTHR13460">
    <property type="match status" value="1"/>
</dbReference>
<comment type="similarity">
    <text evidence="2">Belongs to the malectin family.</text>
</comment>
<keyword evidence="3" id="KW-0812">Transmembrane</keyword>
<proteinExistence type="inferred from homology"/>
<keyword evidence="4" id="KW-0732">Signal</keyword>
<evidence type="ECO:0000256" key="2">
    <source>
        <dbReference type="ARBA" id="ARBA00009141"/>
    </source>
</evidence>
<evidence type="ECO:0000313" key="12">
    <source>
        <dbReference type="EMBL" id="GAA4442860.1"/>
    </source>
</evidence>
<reference evidence="13" key="1">
    <citation type="journal article" date="2019" name="Int. J. Syst. Evol. Microbiol.">
        <title>The Global Catalogue of Microorganisms (GCM) 10K type strain sequencing project: providing services to taxonomists for standard genome sequencing and annotation.</title>
        <authorList>
            <consortium name="The Broad Institute Genomics Platform"/>
            <consortium name="The Broad Institute Genome Sequencing Center for Infectious Disease"/>
            <person name="Wu L."/>
            <person name="Ma J."/>
        </authorList>
    </citation>
    <scope>NUCLEOTIDE SEQUENCE [LARGE SCALE GENOMIC DNA]</scope>
    <source>
        <strain evidence="13">JCM 17926</strain>
    </source>
</reference>
<comment type="subcellular location">
    <subcellularLocation>
        <location evidence="1">Endoplasmic reticulum membrane</location>
        <topology evidence="1">Single-pass type I membrane protein</topology>
    </subcellularLocation>
</comment>
<evidence type="ECO:0000256" key="7">
    <source>
        <dbReference type="ARBA" id="ARBA00023136"/>
    </source>
</evidence>
<evidence type="ECO:0000256" key="9">
    <source>
        <dbReference type="ARBA" id="ARBA00023277"/>
    </source>
</evidence>
<dbReference type="NCBIfam" id="TIGR04183">
    <property type="entry name" value="Por_Secre_tail"/>
    <property type="match status" value="1"/>
</dbReference>
<keyword evidence="9" id="KW-0119">Carbohydrate metabolism</keyword>
<name>A0ABP8M1S2_9BACT</name>
<dbReference type="Proteomes" id="UP001500552">
    <property type="component" value="Unassembled WGS sequence"/>
</dbReference>
<keyword evidence="6" id="KW-1133">Transmembrane helix</keyword>
<dbReference type="InterPro" id="IPR013783">
    <property type="entry name" value="Ig-like_fold"/>
</dbReference>
<dbReference type="Gene3D" id="2.60.120.430">
    <property type="entry name" value="Galactose-binding lectin"/>
    <property type="match status" value="1"/>
</dbReference>
<evidence type="ECO:0000259" key="10">
    <source>
        <dbReference type="Pfam" id="PF11721"/>
    </source>
</evidence>
<comment type="caution">
    <text evidence="12">The sequence shown here is derived from an EMBL/GenBank/DDBJ whole genome shotgun (WGS) entry which is preliminary data.</text>
</comment>